<evidence type="ECO:0000256" key="1">
    <source>
        <dbReference type="SAM" id="MobiDB-lite"/>
    </source>
</evidence>
<dbReference type="AlphaFoldDB" id="A0A5N5QAP0"/>
<evidence type="ECO:0000313" key="2">
    <source>
        <dbReference type="EMBL" id="KAB5588498.1"/>
    </source>
</evidence>
<reference evidence="2 3" key="1">
    <citation type="journal article" date="2019" name="Fungal Biol. Biotechnol.">
        <title>Draft genome sequence of fastidious pathogen Ceratobasidium theobromae, which causes vascular-streak dieback in Theobroma cacao.</title>
        <authorList>
            <person name="Ali S.S."/>
            <person name="Asman A."/>
            <person name="Shao J."/>
            <person name="Firmansyah A.P."/>
            <person name="Susilo A.W."/>
            <person name="Rosmana A."/>
            <person name="McMahon P."/>
            <person name="Junaid M."/>
            <person name="Guest D."/>
            <person name="Kheng T.Y."/>
            <person name="Meinhardt L.W."/>
            <person name="Bailey B.A."/>
        </authorList>
    </citation>
    <scope>NUCLEOTIDE SEQUENCE [LARGE SCALE GENOMIC DNA]</scope>
    <source>
        <strain evidence="2 3">CT2</strain>
    </source>
</reference>
<feature type="compositionally biased region" description="Basic residues" evidence="1">
    <location>
        <begin position="29"/>
        <end position="44"/>
    </location>
</feature>
<feature type="compositionally biased region" description="Basic and acidic residues" evidence="1">
    <location>
        <begin position="12"/>
        <end position="28"/>
    </location>
</feature>
<accession>A0A5N5QAP0</accession>
<gene>
    <name evidence="2" type="ORF">CTheo_8062</name>
</gene>
<organism evidence="2 3">
    <name type="scientific">Ceratobasidium theobromae</name>
    <dbReference type="NCBI Taxonomy" id="1582974"/>
    <lineage>
        <taxon>Eukaryota</taxon>
        <taxon>Fungi</taxon>
        <taxon>Dikarya</taxon>
        <taxon>Basidiomycota</taxon>
        <taxon>Agaricomycotina</taxon>
        <taxon>Agaricomycetes</taxon>
        <taxon>Cantharellales</taxon>
        <taxon>Ceratobasidiaceae</taxon>
        <taxon>Ceratobasidium</taxon>
    </lineage>
</organism>
<feature type="region of interest" description="Disordered" evidence="1">
    <location>
        <begin position="1"/>
        <end position="44"/>
    </location>
</feature>
<feature type="compositionally biased region" description="Polar residues" evidence="1">
    <location>
        <begin position="394"/>
        <end position="412"/>
    </location>
</feature>
<name>A0A5N5QAP0_9AGAM</name>
<comment type="caution">
    <text evidence="2">The sequence shown here is derived from an EMBL/GenBank/DDBJ whole genome shotgun (WGS) entry which is preliminary data.</text>
</comment>
<sequence length="422" mass="46167">MPRTQQTTTPHGQEHLKKVKGWKTETRKCSRKAKGSANSKAKRRHTASFKVKEDICCLWDGLKSNEKGYEFYEEKLNGALPVELKDNVYLRVMNGWAFVNDEGRLITPKEKNLTDTGAYIIGWTTTLSGGWRRVQRIMSGYWPPKENCILSASGSVWCMEAVVLLVPVGEIFAKQVKNPIMDFVGVWVSSADMKGNYLLQNPVTEYEEIWSSVLYEMDLEEYMWEDTQFGACHPDWMSPWVSHMTRMELQLPATHNDDDESYKKEEPLGVSETESIDQDDLVDYPTGTSWCGGDPYGPQPTWIPALTKQAGALSTQNVNPSPAHTGTDGTLSGTGVATNTDANTNANTNAGIDGAQDEADTDADANAEADVEADANANADAPGDKGGPTAVDVSGSTPGPSHNETGQANKAPSCNPHAVRQL</sequence>
<feature type="compositionally biased region" description="Low complexity" evidence="1">
    <location>
        <begin position="333"/>
        <end position="354"/>
    </location>
</feature>
<dbReference type="OrthoDB" id="3251623at2759"/>
<keyword evidence="3" id="KW-1185">Reference proteome</keyword>
<feature type="compositionally biased region" description="Acidic residues" evidence="1">
    <location>
        <begin position="355"/>
        <end position="373"/>
    </location>
</feature>
<dbReference type="EMBL" id="SSOP01000437">
    <property type="protein sequence ID" value="KAB5588498.1"/>
    <property type="molecule type" value="Genomic_DNA"/>
</dbReference>
<proteinExistence type="predicted"/>
<protein>
    <submittedName>
        <fullName evidence="2">Uncharacterized protein</fullName>
    </submittedName>
</protein>
<feature type="compositionally biased region" description="Polar residues" evidence="1">
    <location>
        <begin position="312"/>
        <end position="331"/>
    </location>
</feature>
<evidence type="ECO:0000313" key="3">
    <source>
        <dbReference type="Proteomes" id="UP000383932"/>
    </source>
</evidence>
<feature type="compositionally biased region" description="Polar residues" evidence="1">
    <location>
        <begin position="1"/>
        <end position="11"/>
    </location>
</feature>
<dbReference type="Proteomes" id="UP000383932">
    <property type="component" value="Unassembled WGS sequence"/>
</dbReference>
<feature type="region of interest" description="Disordered" evidence="1">
    <location>
        <begin position="312"/>
        <end position="422"/>
    </location>
</feature>
<feature type="region of interest" description="Disordered" evidence="1">
    <location>
        <begin position="253"/>
        <end position="274"/>
    </location>
</feature>